<feature type="region of interest" description="Disordered" evidence="1">
    <location>
        <begin position="1"/>
        <end position="20"/>
    </location>
</feature>
<proteinExistence type="predicted"/>
<name>A0A0B0IN75_9BACI</name>
<keyword evidence="3" id="KW-1185">Reference proteome</keyword>
<organism evidence="2 3">
    <name type="scientific">Halalkalibacter okhensis</name>
    <dbReference type="NCBI Taxonomy" id="333138"/>
    <lineage>
        <taxon>Bacteria</taxon>
        <taxon>Bacillati</taxon>
        <taxon>Bacillota</taxon>
        <taxon>Bacilli</taxon>
        <taxon>Bacillales</taxon>
        <taxon>Bacillaceae</taxon>
        <taxon>Halalkalibacter</taxon>
    </lineage>
</organism>
<comment type="caution">
    <text evidence="2">The sequence shown here is derived from an EMBL/GenBank/DDBJ whole genome shotgun (WGS) entry which is preliminary data.</text>
</comment>
<evidence type="ECO:0000256" key="1">
    <source>
        <dbReference type="SAM" id="MobiDB-lite"/>
    </source>
</evidence>
<evidence type="ECO:0000313" key="2">
    <source>
        <dbReference type="EMBL" id="KHF41131.1"/>
    </source>
</evidence>
<dbReference type="Proteomes" id="UP000030832">
    <property type="component" value="Unassembled WGS sequence"/>
</dbReference>
<evidence type="ECO:0000313" key="3">
    <source>
        <dbReference type="Proteomes" id="UP000030832"/>
    </source>
</evidence>
<dbReference type="eggNOG" id="COG3385">
    <property type="taxonomic scope" value="Bacteria"/>
</dbReference>
<feature type="compositionally biased region" description="Polar residues" evidence="1">
    <location>
        <begin position="1"/>
        <end position="19"/>
    </location>
</feature>
<dbReference type="OrthoDB" id="368860at2"/>
<protein>
    <submittedName>
        <fullName evidence="2">Uncharacterized protein</fullName>
    </submittedName>
</protein>
<dbReference type="RefSeq" id="WP_034626630.1">
    <property type="nucleotide sequence ID" value="NZ_JRJU01000004.1"/>
</dbReference>
<reference evidence="2 3" key="1">
    <citation type="submission" date="2014-09" db="EMBL/GenBank/DDBJ databases">
        <title>Genome sequencing and annotation of Bacillus Okhensis strain Kh10-101T.</title>
        <authorList>
            <person name="Prakash J.S."/>
        </authorList>
    </citation>
    <scope>NUCLEOTIDE SEQUENCE [LARGE SCALE GENOMIC DNA]</scope>
    <source>
        <strain evidence="3">Kh10-101T</strain>
    </source>
</reference>
<sequence>MLLKSQTIGENPTNDSSQIGPLGILDSSEVKLPKKAGEWAYCSKTKNAIKVHLVLSNDNGALHPEQFVLSTAAYADHELTDYLMNIKSLTYVMDRGYLNYSHFTIYTCKINTFKDKKVNLAGE</sequence>
<dbReference type="AlphaFoldDB" id="A0A0B0IN75"/>
<accession>A0A0B0IN75</accession>
<gene>
    <name evidence="2" type="ORF">LQ50_05015</name>
</gene>
<dbReference type="EMBL" id="JRJU01000004">
    <property type="protein sequence ID" value="KHF41131.1"/>
    <property type="molecule type" value="Genomic_DNA"/>
</dbReference>